<keyword evidence="1" id="KW-1015">Disulfide bond</keyword>
<dbReference type="SUPFAM" id="SSF50494">
    <property type="entry name" value="Trypsin-like serine proteases"/>
    <property type="match status" value="1"/>
</dbReference>
<dbReference type="FunFam" id="2.40.10.10:FF:000165">
    <property type="entry name" value="Trypsin-like serine protease"/>
    <property type="match status" value="1"/>
</dbReference>
<dbReference type="InterPro" id="IPR018114">
    <property type="entry name" value="TRYPSIN_HIS"/>
</dbReference>
<dbReference type="GeneTree" id="ENSGT01030000234528"/>
<dbReference type="CDD" id="cd00190">
    <property type="entry name" value="Tryp_SPc"/>
    <property type="match status" value="1"/>
</dbReference>
<evidence type="ECO:0000259" key="3">
    <source>
        <dbReference type="PROSITE" id="PS50240"/>
    </source>
</evidence>
<sequence length="311" mass="34750">MIGEKLLFVITSCFYYKHCVTPLSRTPLLSNDFDSCRRHSSHLNTCGRPAIPPMVNARIVNGEAAKAHSWPWQVSMQSQPTPTFAHTCGGTLIHRHWVMTAAHCFIRWQMCLGKHNLTLSEPGQQCFGVQGIYRHKGFNYPTSPTVEFDIALVRLDGEVTPSDHVHFACLPPIEEVLPEGKTCYATGWGDETAPKASETLNQVALPVVPYDTCKRMDYWWFQVKSSMICAGYNLPDELKSVCQGDSGGPLVCQDGPTGPWEVHGITSFGPIGCIMNKKPSVFTRTSFRIHFGLLTDLDLKLNKRPKAFCFE</sequence>
<dbReference type="SMART" id="SM00020">
    <property type="entry name" value="Tryp_SPc"/>
    <property type="match status" value="1"/>
</dbReference>
<dbReference type="InterPro" id="IPR050850">
    <property type="entry name" value="Peptidase_S1_Elastase_sf"/>
</dbReference>
<accession>A0AAR2KWG7</accession>
<dbReference type="PROSITE" id="PS00135">
    <property type="entry name" value="TRYPSIN_SER"/>
    <property type="match status" value="1"/>
</dbReference>
<dbReference type="Pfam" id="PF00089">
    <property type="entry name" value="Trypsin"/>
    <property type="match status" value="1"/>
</dbReference>
<keyword evidence="2" id="KW-0720">Serine protease</keyword>
<dbReference type="InterPro" id="IPR009003">
    <property type="entry name" value="Peptidase_S1_PA"/>
</dbReference>
<dbReference type="PANTHER" id="PTHR24257">
    <property type="entry name" value="CHYMOTRYPSIN-LIKE ELASTASE FAMILY MEMBER"/>
    <property type="match status" value="1"/>
</dbReference>
<dbReference type="AlphaFoldDB" id="A0AAR2KWG7"/>
<dbReference type="Proteomes" id="UP001501920">
    <property type="component" value="Chromosome 5"/>
</dbReference>
<dbReference type="InterPro" id="IPR001314">
    <property type="entry name" value="Peptidase_S1A"/>
</dbReference>
<evidence type="ECO:0000256" key="2">
    <source>
        <dbReference type="RuleBase" id="RU363034"/>
    </source>
</evidence>
<dbReference type="InterPro" id="IPR001254">
    <property type="entry name" value="Trypsin_dom"/>
</dbReference>
<dbReference type="GO" id="GO:0006508">
    <property type="term" value="P:proteolysis"/>
    <property type="evidence" value="ECO:0007669"/>
    <property type="project" value="UniProtKB-KW"/>
</dbReference>
<keyword evidence="2" id="KW-0645">Protease</keyword>
<keyword evidence="5" id="KW-1185">Reference proteome</keyword>
<evidence type="ECO:0000313" key="5">
    <source>
        <dbReference type="Proteomes" id="UP001501920"/>
    </source>
</evidence>
<proteinExistence type="predicted"/>
<reference evidence="4 5" key="1">
    <citation type="submission" date="2020-10" db="EMBL/GenBank/DDBJ databases">
        <title>Pygocentrus nattereri (red-bellied piranha) genome, fPygNat1, primary haplotype.</title>
        <authorList>
            <person name="Myers G."/>
            <person name="Meyer A."/>
            <person name="Karagic N."/>
            <person name="Pippel M."/>
            <person name="Winkler S."/>
            <person name="Tracey A."/>
            <person name="Wood J."/>
            <person name="Formenti G."/>
            <person name="Howe K."/>
            <person name="Fedrigo O."/>
            <person name="Jarvis E.D."/>
        </authorList>
    </citation>
    <scope>NUCLEOTIDE SEQUENCE [LARGE SCALE GENOMIC DNA]</scope>
</reference>
<dbReference type="PROSITE" id="PS00134">
    <property type="entry name" value="TRYPSIN_HIS"/>
    <property type="match status" value="1"/>
</dbReference>
<dbReference type="Ensembl" id="ENSPNAT00000081634.1">
    <property type="protein sequence ID" value="ENSPNAP00000068693.1"/>
    <property type="gene ID" value="ENSPNAG00000023299.2"/>
</dbReference>
<dbReference type="Gene3D" id="2.40.10.10">
    <property type="entry name" value="Trypsin-like serine proteases"/>
    <property type="match status" value="2"/>
</dbReference>
<dbReference type="GO" id="GO:0005615">
    <property type="term" value="C:extracellular space"/>
    <property type="evidence" value="ECO:0007669"/>
    <property type="project" value="TreeGrafter"/>
</dbReference>
<name>A0AAR2KWG7_PYGNA</name>
<protein>
    <recommendedName>
        <fullName evidence="3">Peptidase S1 domain-containing protein</fullName>
    </recommendedName>
</protein>
<dbReference type="InterPro" id="IPR033116">
    <property type="entry name" value="TRYPSIN_SER"/>
</dbReference>
<evidence type="ECO:0000313" key="4">
    <source>
        <dbReference type="Ensembl" id="ENSPNAP00000068693.1"/>
    </source>
</evidence>
<keyword evidence="2" id="KW-0378">Hydrolase</keyword>
<dbReference type="GO" id="GO:0004252">
    <property type="term" value="F:serine-type endopeptidase activity"/>
    <property type="evidence" value="ECO:0007669"/>
    <property type="project" value="InterPro"/>
</dbReference>
<evidence type="ECO:0000256" key="1">
    <source>
        <dbReference type="ARBA" id="ARBA00023157"/>
    </source>
</evidence>
<dbReference type="PANTHER" id="PTHR24257:SF10">
    <property type="entry name" value="ELASTASE-1"/>
    <property type="match status" value="1"/>
</dbReference>
<dbReference type="PROSITE" id="PS50240">
    <property type="entry name" value="TRYPSIN_DOM"/>
    <property type="match status" value="1"/>
</dbReference>
<feature type="domain" description="Peptidase S1" evidence="3">
    <location>
        <begin position="59"/>
        <end position="311"/>
    </location>
</feature>
<organism evidence="4 5">
    <name type="scientific">Pygocentrus nattereri</name>
    <name type="common">Red-bellied piranha</name>
    <dbReference type="NCBI Taxonomy" id="42514"/>
    <lineage>
        <taxon>Eukaryota</taxon>
        <taxon>Metazoa</taxon>
        <taxon>Chordata</taxon>
        <taxon>Craniata</taxon>
        <taxon>Vertebrata</taxon>
        <taxon>Euteleostomi</taxon>
        <taxon>Actinopterygii</taxon>
        <taxon>Neopterygii</taxon>
        <taxon>Teleostei</taxon>
        <taxon>Ostariophysi</taxon>
        <taxon>Characiformes</taxon>
        <taxon>Characoidei</taxon>
        <taxon>Pygocentrus</taxon>
    </lineage>
</organism>
<reference evidence="4" key="3">
    <citation type="submission" date="2025-09" db="UniProtKB">
        <authorList>
            <consortium name="Ensembl"/>
        </authorList>
    </citation>
    <scope>IDENTIFICATION</scope>
</reference>
<reference evidence="4" key="2">
    <citation type="submission" date="2025-08" db="UniProtKB">
        <authorList>
            <consortium name="Ensembl"/>
        </authorList>
    </citation>
    <scope>IDENTIFICATION</scope>
</reference>
<dbReference type="InterPro" id="IPR043504">
    <property type="entry name" value="Peptidase_S1_PA_chymotrypsin"/>
</dbReference>
<dbReference type="PRINTS" id="PR00722">
    <property type="entry name" value="CHYMOTRYPSIN"/>
</dbReference>